<feature type="compositionally biased region" description="Basic and acidic residues" evidence="1">
    <location>
        <begin position="296"/>
        <end position="310"/>
    </location>
</feature>
<comment type="caution">
    <text evidence="2">The sequence shown here is derived from an EMBL/GenBank/DDBJ whole genome shotgun (WGS) entry which is preliminary data.</text>
</comment>
<feature type="region of interest" description="Disordered" evidence="1">
    <location>
        <begin position="193"/>
        <end position="313"/>
    </location>
</feature>
<dbReference type="Proteomes" id="UP001470230">
    <property type="component" value="Unassembled WGS sequence"/>
</dbReference>
<proteinExistence type="predicted"/>
<feature type="compositionally biased region" description="Basic and acidic residues" evidence="1">
    <location>
        <begin position="193"/>
        <end position="226"/>
    </location>
</feature>
<organism evidence="2 3">
    <name type="scientific">Tritrichomonas musculus</name>
    <dbReference type="NCBI Taxonomy" id="1915356"/>
    <lineage>
        <taxon>Eukaryota</taxon>
        <taxon>Metamonada</taxon>
        <taxon>Parabasalia</taxon>
        <taxon>Tritrichomonadida</taxon>
        <taxon>Tritrichomonadidae</taxon>
        <taxon>Tritrichomonas</taxon>
    </lineage>
</organism>
<sequence length="400" mass="47404">MITEPKQNSQSNSHYIGFDDNIVKLYPSHFIKWVEELEKNGNNKAFYKGIPIRKKFKDLTKEEIFKLPGCDKLGRNFSLDQLRKIMLDNTEFYLKKKWYYISNNSDDQREIMLYGFQYAGIAKNPKKFKKKLIKTTQDGMIKAGKNIMKNFIKKGTVLDYLDLYNFSIDCKYDSIAKNIVAYDQETIYATREKERKDQRKAKEEARRERDRKNEEAAAAWREEQRAKNKAAYTKRKAKKEEAKRKAEEEAKRKAEEEAKRKAEEEAKQTQPKKKETPIPSLLESRRLIKRTPSPSKTEEQSTTKEIEKTNANETSTIKTSLPINRTVLSLSRKSDILKLPGFENLGHYLLKELKSFVRERMRQYTTKTRGFTIKEYMEIYNKNKEAFKPSHETQRRRRKH</sequence>
<gene>
    <name evidence="2" type="ORF">M9Y10_042602</name>
</gene>
<name>A0ABR2JXC5_9EUKA</name>
<reference evidence="2 3" key="1">
    <citation type="submission" date="2024-04" db="EMBL/GenBank/DDBJ databases">
        <title>Tritrichomonas musculus Genome.</title>
        <authorList>
            <person name="Alves-Ferreira E."/>
            <person name="Grigg M."/>
            <person name="Lorenzi H."/>
            <person name="Galac M."/>
        </authorList>
    </citation>
    <scope>NUCLEOTIDE SEQUENCE [LARGE SCALE GENOMIC DNA]</scope>
    <source>
        <strain evidence="2 3">EAF2021</strain>
    </source>
</reference>
<evidence type="ECO:0000313" key="3">
    <source>
        <dbReference type="Proteomes" id="UP001470230"/>
    </source>
</evidence>
<evidence type="ECO:0000256" key="1">
    <source>
        <dbReference type="SAM" id="MobiDB-lite"/>
    </source>
</evidence>
<keyword evidence="3" id="KW-1185">Reference proteome</keyword>
<accession>A0ABR2JXC5</accession>
<feature type="compositionally biased region" description="Basic and acidic residues" evidence="1">
    <location>
        <begin position="238"/>
        <end position="276"/>
    </location>
</feature>
<protein>
    <submittedName>
        <fullName evidence="2">Uncharacterized protein</fullName>
    </submittedName>
</protein>
<evidence type="ECO:0000313" key="2">
    <source>
        <dbReference type="EMBL" id="KAK8883510.1"/>
    </source>
</evidence>
<dbReference type="EMBL" id="JAPFFF010000008">
    <property type="protein sequence ID" value="KAK8883510.1"/>
    <property type="molecule type" value="Genomic_DNA"/>
</dbReference>